<evidence type="ECO:0000313" key="1">
    <source>
        <dbReference type="EMBL" id="JAD50255.1"/>
    </source>
</evidence>
<name>A0A0A9AMV2_ARUDO</name>
<organism evidence="1">
    <name type="scientific">Arundo donax</name>
    <name type="common">Giant reed</name>
    <name type="synonym">Donax arundinaceus</name>
    <dbReference type="NCBI Taxonomy" id="35708"/>
    <lineage>
        <taxon>Eukaryota</taxon>
        <taxon>Viridiplantae</taxon>
        <taxon>Streptophyta</taxon>
        <taxon>Embryophyta</taxon>
        <taxon>Tracheophyta</taxon>
        <taxon>Spermatophyta</taxon>
        <taxon>Magnoliopsida</taxon>
        <taxon>Liliopsida</taxon>
        <taxon>Poales</taxon>
        <taxon>Poaceae</taxon>
        <taxon>PACMAD clade</taxon>
        <taxon>Arundinoideae</taxon>
        <taxon>Arundineae</taxon>
        <taxon>Arundo</taxon>
    </lineage>
</organism>
<sequence>MRGGAGARTWLS</sequence>
<proteinExistence type="predicted"/>
<dbReference type="EMBL" id="GBRH01247640">
    <property type="protein sequence ID" value="JAD50255.1"/>
    <property type="molecule type" value="Transcribed_RNA"/>
</dbReference>
<reference evidence="1" key="1">
    <citation type="submission" date="2014-09" db="EMBL/GenBank/DDBJ databases">
        <authorList>
            <person name="Magalhaes I.L.F."/>
            <person name="Oliveira U."/>
            <person name="Santos F.R."/>
            <person name="Vidigal T.H.D.A."/>
            <person name="Brescovit A.D."/>
            <person name="Santos A.J."/>
        </authorList>
    </citation>
    <scope>NUCLEOTIDE SEQUENCE</scope>
    <source>
        <tissue evidence="1">Shoot tissue taken approximately 20 cm above the soil surface</tissue>
    </source>
</reference>
<reference evidence="1" key="2">
    <citation type="journal article" date="2015" name="Data Brief">
        <title>Shoot transcriptome of the giant reed, Arundo donax.</title>
        <authorList>
            <person name="Barrero R.A."/>
            <person name="Guerrero F.D."/>
            <person name="Moolhuijzen P."/>
            <person name="Goolsby J.A."/>
            <person name="Tidwell J."/>
            <person name="Bellgard S.E."/>
            <person name="Bellgard M.I."/>
        </authorList>
    </citation>
    <scope>NUCLEOTIDE SEQUENCE</scope>
    <source>
        <tissue evidence="1">Shoot tissue taken approximately 20 cm above the soil surface</tissue>
    </source>
</reference>
<accession>A0A0A9AMV2</accession>
<protein>
    <submittedName>
        <fullName evidence="1">Uncharacterized protein</fullName>
    </submittedName>
</protein>